<dbReference type="Proteomes" id="UP000078148">
    <property type="component" value="Chromosome"/>
</dbReference>
<keyword evidence="3" id="KW-0378">Hydrolase</keyword>
<accession>A0A172ZDK4</accession>
<protein>
    <submittedName>
        <fullName evidence="3">Restriction endonuclease</fullName>
    </submittedName>
</protein>
<evidence type="ECO:0000313" key="3">
    <source>
        <dbReference type="EMBL" id="ANF95220.1"/>
    </source>
</evidence>
<feature type="coiled-coil region" evidence="1">
    <location>
        <begin position="148"/>
        <end position="211"/>
    </location>
</feature>
<evidence type="ECO:0000313" key="4">
    <source>
        <dbReference type="Proteomes" id="UP000078148"/>
    </source>
</evidence>
<dbReference type="PANTHER" id="PTHR30015">
    <property type="entry name" value="MRR RESTRICTION SYSTEM PROTEIN"/>
    <property type="match status" value="1"/>
</dbReference>
<evidence type="ECO:0000259" key="2">
    <source>
        <dbReference type="Pfam" id="PF04471"/>
    </source>
</evidence>
<organism evidence="3 4">
    <name type="scientific">Paenibacillus bovis</name>
    <dbReference type="NCBI Taxonomy" id="1616788"/>
    <lineage>
        <taxon>Bacteria</taxon>
        <taxon>Bacillati</taxon>
        <taxon>Bacillota</taxon>
        <taxon>Bacilli</taxon>
        <taxon>Bacillales</taxon>
        <taxon>Paenibacillaceae</taxon>
        <taxon>Paenibacillus</taxon>
    </lineage>
</organism>
<keyword evidence="1" id="KW-0175">Coiled coil</keyword>
<feature type="domain" description="Restriction endonuclease type IV Mrr" evidence="2">
    <location>
        <begin position="406"/>
        <end position="516"/>
    </location>
</feature>
<gene>
    <name evidence="3" type="ORF">AR543_03715</name>
</gene>
<dbReference type="SUPFAM" id="SSF52980">
    <property type="entry name" value="Restriction endonuclease-like"/>
    <property type="match status" value="1"/>
</dbReference>
<dbReference type="STRING" id="1616788.AR543_03715"/>
<dbReference type="InterPro" id="IPR052906">
    <property type="entry name" value="Type_IV_Methyl-Rstrct_Enzyme"/>
</dbReference>
<sequence length="530" mass="61407">MARKSSFMVQMAREAARQARINEAERKRQERERIRLLKEQQRQQIQFEKEEKMLYIESRIKETEDLNYDLKEQIHHLNIILDQSLQVNNIISFASLKSKKKFKSFSVPNEITVPTIEPAFESYSSQVKSRKFLQKIIPILEKRYQKAMLEAKEQFENDFASYEKLERERISKLNTLKAKYEKEKSEFEMEIKNNNLEIDEFERNYRNGESEAVIAYNNIVLERSKYLAEFPQQFRLAYLPNSKELVIDYEIPNKDIVPPVAEYKYIKTRDEISEKLRKDQEIKNIYSDVVASIALRTLYEIFDADQANNIDVIVFSGYVHSIDPATGKDIAPYLISTRVVKEVFKELDLNRVEKSVCLRNLGAQVSPRPAELQAVKPILEFNMVDKRFVDHESMLDSLQSLPNLMDLNPYEFEKLVTDLFARMGLDAKLTRSSKDGGVDCVAFDTRPIVGGKVVIQAKRYKNTVGVSSVRDLYGTMMNEGANKGILVTTKSYGPDAYEFAKDKPIELIDGGGLLYLLEQNGIKARIIFEQ</sequence>
<dbReference type="PANTHER" id="PTHR30015:SF7">
    <property type="entry name" value="TYPE IV METHYL-DIRECTED RESTRICTION ENZYME ECOKMRR"/>
    <property type="match status" value="1"/>
</dbReference>
<dbReference type="GO" id="GO:0003677">
    <property type="term" value="F:DNA binding"/>
    <property type="evidence" value="ECO:0007669"/>
    <property type="project" value="InterPro"/>
</dbReference>
<dbReference type="Gene3D" id="3.40.1350.10">
    <property type="match status" value="1"/>
</dbReference>
<dbReference type="InterPro" id="IPR007560">
    <property type="entry name" value="Restrct_endonuc_IV_Mrr"/>
</dbReference>
<name>A0A172ZDK4_9BACL</name>
<dbReference type="GO" id="GO:0009307">
    <property type="term" value="P:DNA restriction-modification system"/>
    <property type="evidence" value="ECO:0007669"/>
    <property type="project" value="InterPro"/>
</dbReference>
<evidence type="ECO:0000256" key="1">
    <source>
        <dbReference type="SAM" id="Coils"/>
    </source>
</evidence>
<reference evidence="3 4" key="2">
    <citation type="journal article" date="2016" name="Int. J. Syst. Evol. Microbiol.">
        <title>Paenibacillus bovis sp. nov., isolated from raw yak (Bos grunniens) milk.</title>
        <authorList>
            <person name="Gao C."/>
            <person name="Han J."/>
            <person name="Liu Z."/>
            <person name="Xu X."/>
            <person name="Hang F."/>
            <person name="Wu Z."/>
        </authorList>
    </citation>
    <scope>NUCLEOTIDE SEQUENCE [LARGE SCALE GENOMIC DNA]</scope>
    <source>
        <strain evidence="3 4">BD3526</strain>
    </source>
</reference>
<dbReference type="KEGG" id="pbv:AR543_03715"/>
<dbReference type="InterPro" id="IPR011335">
    <property type="entry name" value="Restrct_endonuc-II-like"/>
</dbReference>
<feature type="coiled-coil region" evidence="1">
    <location>
        <begin position="12"/>
        <end position="51"/>
    </location>
</feature>
<keyword evidence="3" id="KW-0540">Nuclease</keyword>
<dbReference type="InterPro" id="IPR011856">
    <property type="entry name" value="tRNA_endonuc-like_dom_sf"/>
</dbReference>
<proteinExistence type="predicted"/>
<keyword evidence="4" id="KW-1185">Reference proteome</keyword>
<dbReference type="EMBL" id="CP013023">
    <property type="protein sequence ID" value="ANF95220.1"/>
    <property type="molecule type" value="Genomic_DNA"/>
</dbReference>
<keyword evidence="3" id="KW-0255">Endonuclease</keyword>
<dbReference type="AlphaFoldDB" id="A0A172ZDK4"/>
<dbReference type="GO" id="GO:0015666">
    <property type="term" value="F:restriction endodeoxyribonuclease activity"/>
    <property type="evidence" value="ECO:0007669"/>
    <property type="project" value="TreeGrafter"/>
</dbReference>
<dbReference type="Pfam" id="PF04471">
    <property type="entry name" value="Mrr_cat"/>
    <property type="match status" value="1"/>
</dbReference>
<reference evidence="4" key="1">
    <citation type="submission" date="2015-10" db="EMBL/GenBank/DDBJ databases">
        <title>Genome of Paenibacillus bovis sp. nov.</title>
        <authorList>
            <person name="Wu Z."/>
            <person name="Gao C."/>
            <person name="Liu Z."/>
            <person name="Zheng H."/>
        </authorList>
    </citation>
    <scope>NUCLEOTIDE SEQUENCE [LARGE SCALE GENOMIC DNA]</scope>
    <source>
        <strain evidence="4">BD3526</strain>
    </source>
</reference>